<evidence type="ECO:0000259" key="6">
    <source>
        <dbReference type="SMART" id="SM00560"/>
    </source>
</evidence>
<feature type="region of interest" description="Disordered" evidence="5">
    <location>
        <begin position="2387"/>
        <end position="2415"/>
    </location>
</feature>
<dbReference type="Pfam" id="PF14040">
    <property type="entry name" value="DNase_NucA_NucB"/>
    <property type="match status" value="1"/>
</dbReference>
<dbReference type="Pfam" id="PF13385">
    <property type="entry name" value="Laminin_G_3"/>
    <property type="match status" value="1"/>
</dbReference>
<dbReference type="GO" id="GO:0005576">
    <property type="term" value="C:extracellular region"/>
    <property type="evidence" value="ECO:0007669"/>
    <property type="project" value="UniProtKB-SubCell"/>
</dbReference>
<dbReference type="InterPro" id="IPR014755">
    <property type="entry name" value="Cu-Rt/internalin_Ig-like"/>
</dbReference>
<evidence type="ECO:0000313" key="8">
    <source>
        <dbReference type="Proteomes" id="UP000199111"/>
    </source>
</evidence>
<dbReference type="SUPFAM" id="SSF49899">
    <property type="entry name" value="Concanavalin A-like lectins/glucanases"/>
    <property type="match status" value="1"/>
</dbReference>
<dbReference type="Pfam" id="PF24517">
    <property type="entry name" value="CBM96"/>
    <property type="match status" value="1"/>
</dbReference>
<dbReference type="NCBIfam" id="NF033679">
    <property type="entry name" value="DNRLRE_dom"/>
    <property type="match status" value="1"/>
</dbReference>
<dbReference type="InterPro" id="IPR032812">
    <property type="entry name" value="SbsA_Ig"/>
</dbReference>
<protein>
    <submittedName>
        <fullName evidence="7">Ig-like domain-containing protein</fullName>
    </submittedName>
</protein>
<dbReference type="Gene3D" id="2.60.40.1220">
    <property type="match status" value="1"/>
</dbReference>
<feature type="domain" description="LamG-like jellyroll fold" evidence="6">
    <location>
        <begin position="1916"/>
        <end position="2046"/>
    </location>
</feature>
<dbReference type="Gene3D" id="2.60.120.200">
    <property type="match status" value="2"/>
</dbReference>
<name>A0A1I3N5U1_9ACTN</name>
<dbReference type="Proteomes" id="UP000199111">
    <property type="component" value="Unassembled WGS sequence"/>
</dbReference>
<dbReference type="InterPro" id="IPR013320">
    <property type="entry name" value="ConA-like_dom_sf"/>
</dbReference>
<dbReference type="Pfam" id="PF13205">
    <property type="entry name" value="Big_5"/>
    <property type="match status" value="1"/>
</dbReference>
<keyword evidence="3" id="KW-0732">Signal</keyword>
<feature type="compositionally biased region" description="Low complexity" evidence="5">
    <location>
        <begin position="733"/>
        <end position="754"/>
    </location>
</feature>
<keyword evidence="4" id="KW-1015">Disulfide bond</keyword>
<dbReference type="InterPro" id="IPR013783">
    <property type="entry name" value="Ig-like_fold"/>
</dbReference>
<dbReference type="InterPro" id="IPR006558">
    <property type="entry name" value="LamG-like"/>
</dbReference>
<dbReference type="GO" id="GO:0005975">
    <property type="term" value="P:carbohydrate metabolic process"/>
    <property type="evidence" value="ECO:0007669"/>
    <property type="project" value="UniProtKB-ARBA"/>
</dbReference>
<gene>
    <name evidence="7" type="ORF">SAMN05216275_106120</name>
</gene>
<evidence type="ECO:0000256" key="3">
    <source>
        <dbReference type="ARBA" id="ARBA00022729"/>
    </source>
</evidence>
<keyword evidence="2" id="KW-0964">Secreted</keyword>
<evidence type="ECO:0000256" key="5">
    <source>
        <dbReference type="SAM" id="MobiDB-lite"/>
    </source>
</evidence>
<dbReference type="InterPro" id="IPR055372">
    <property type="entry name" value="CBM96"/>
</dbReference>
<comment type="subcellular location">
    <subcellularLocation>
        <location evidence="1">Secreted</location>
    </subcellularLocation>
</comment>
<dbReference type="EMBL" id="FOQY01000006">
    <property type="protein sequence ID" value="SFJ04572.1"/>
    <property type="molecule type" value="Genomic_DNA"/>
</dbReference>
<dbReference type="InterPro" id="IPR029476">
    <property type="entry name" value="DNase_NucA_NucB"/>
</dbReference>
<feature type="region of interest" description="Disordered" evidence="5">
    <location>
        <begin position="574"/>
        <end position="593"/>
    </location>
</feature>
<evidence type="ECO:0000256" key="4">
    <source>
        <dbReference type="ARBA" id="ARBA00023157"/>
    </source>
</evidence>
<proteinExistence type="predicted"/>
<reference evidence="8" key="1">
    <citation type="submission" date="2016-10" db="EMBL/GenBank/DDBJ databases">
        <authorList>
            <person name="Varghese N."/>
            <person name="Submissions S."/>
        </authorList>
    </citation>
    <scope>NUCLEOTIDE SEQUENCE [LARGE SCALE GENOMIC DNA]</scope>
    <source>
        <strain evidence="8">CGMCC 4.2126</strain>
    </source>
</reference>
<organism evidence="7 8">
    <name type="scientific">Streptosporangium canum</name>
    <dbReference type="NCBI Taxonomy" id="324952"/>
    <lineage>
        <taxon>Bacteria</taxon>
        <taxon>Bacillati</taxon>
        <taxon>Actinomycetota</taxon>
        <taxon>Actinomycetes</taxon>
        <taxon>Streptosporangiales</taxon>
        <taxon>Streptosporangiaceae</taxon>
        <taxon>Streptosporangium</taxon>
    </lineage>
</organism>
<sequence length="2559" mass="272954">MITSFCRFVPERVHVKHARSTSGLASATRRGGSLLATFALSASILATPAVAEPTPPPDPASTTAPVEPNFVDLAKAEAKRTGKEVEIPSLHTENMTTVAMPGGKTVKTYVSSTVVRVQRGSEWHKVDPTLVVEDGVVKPRMTKLDIKLSNGGGNAPLLTAKGDFLGLKEGQPGEVSIAAPGKLPVPELSDHTATYRSAYGHNIDLVVTVTPTGYQQQIVIRERPAEQLKLPVQIDPPSGMSLGKSASGKPSALAGGKEVADLSVLPVMDAKEIATPGSGKAGTATATLTGSGDDAALVLAPDATFLADPAVTYPVTVAAANPTPWHGAGAPADTFIANGGSYVNGSYSANSNALFAGRRDGYNYRSYLKFDLTNAPFFGQRIIDANITLWNYISSACGNVGDISMHRVAASWTPTTIKWSEQPLAVADGYVVNPYGKDANCSDWMAEGELWYSIEQIAQAWADGTPNHGLMVRAVAESGGNNWRQYLSGNYPETAPDGSHHPYFFLEYEAPAPPKVDGFTFMSPDPITSLPAFEEARARSIYEPAGSERTRIDNTLSGQIAGQRDGEPFEVVADELDRSPGGNDGEDGTGEDTLGPRVVSVEPANGAADVPLNTKLKVTFSEPVTEAAVVLKDASGVEVPTPATYDSSGTVVTFTPERALTAGTTYTVVLSDAADEWENRMTTYTWSFSTPKQAAGHWKFDEGSGDTASDSSGKGHDVKLNETASWTPGKSGTGLTNTPAATPTPTSAGPASPSRLNAVAAAPAVAGFGLTPSQTINGDIVTSSLTPTLKATATDAASGASTVEFRVLKYTDDSHVWSGSLANVPSGTGASIAVPTSKLVDGVKYEWQVRATSAGGASAWSSYQFFTVDVPEAVVDQFQVTPSSGTAGDTKSSSLTPTLKARVTDPLGGPAMVDFQVARYSDDVVVWSTTLSGVASGSQASVTVPAGKLLDLTKYEWRVKATTPGSTPAWTPYQFFTVDAAPVVDQLQVSPSAGTGTAITTSMLTPTLLARVVDKLGSTGTVEFQVARYSDDIVVWSDSVANVASGTQASIVVPAAKLLDGIRYEWRVKATASGATSAWTPHQFFTVDVPEAVVDQFQITPSAISGTDTFTSSLTPTLRARVTDPLDGPATVDVQVADWATDTVRWSSSLSNVVSGSTATIAVPSGVLTDGVKYEWRIKATTPGSTPTWSAWQVFTVNVPEAVVDQFQITPSENVGTSTVTPSLTPTLLARVTDPLGGTATVDFQVADWATDTVFWSTTVTGVASGSQASVAVPAGKLSDKIDYEFRVKATTPGSTPAWSSWQRFRTDIFDPATDPAVSQLQVVPSQTQDGVTVATSVIPELRALVSHPQGSASRVEVELEHDPAAPQGQGSGQIWATALDNVASGTAVSVPVPEGRLADGWLVRWRLRSLVGGTSSTWSAWQQMKVAVPKPGVGQFQVTPSQVADGKTVTTVLTPSLHAQVTYAPGGNLRAEFEIEHDPAAPEGQGSGQIWAGTADNVPVGTQASVTVPAGELTDGWAVRWRVRSTTGTLASAWSDWQQLLVDQPDSAPAVQELQVTPSQQVDGKTVTSTATPQLRATVLDPRGEALTAEFEIEHDPAAPDGQGSGQIWADNVAGVEVGAQAALAVPAGKLSDGWVVRWRARATSATTSSAWSGWQQLTIEIPKPGVDQLQVTPSEQVDSKTVTPMLTPSLQARVTYGPGGNLRAEFEIEHDPSAPEGQGTGQIWTTSVEGAAGTQVAVAVPAGKLTDGWTVRWRVRSHIDELASAWSGWKQLVVDRPDSAPAVDDLKVTPSKKIDDRTVTRIETPTLAAKVTDPRGDALTAEFEIEHDPAAPDGQGSGQIWADNVAGVEVGAQAALAVPVGKLADGWLVRWRVRAASPSAASAWSDWQVLKVDVIHPGEEPLAQTTGSVIRTDESFTVAAWLRWSDANGDYDVVAQKGDHQEPFRLGNDPAHGLVFTLTSADTADATVEGALSGTRAPVDEWFHLAGVYDAAAKTASLYLNGVLIKSAPVSFTTWNAATAMALGSRMKGDLDEVQVFQRTLDTTQILALLASSASQPSQARASATPSAAAVPAMVGNFNYKHPSLETCYATERAPRFTDAYSRMQERPHSACWTSWIGHGGWEEVDENGVKRRKNRTAWWVRMFPGPLRIPAKLLDKVTDDDVFTFRVTWVAHTYIGNHTGEAVYKSGADDTELKPQNIKFFVKLTDFGIWNRGVRRTELDADLSDVKIEFDLATQGCEVQAGSPDPTQLKTISGWRSTAYLEYLIKTAKPASHDREVCSILPAITKYGDKRGRLPLWDQELLGEAGKRQGVVRWGQGVPSNTLWSPSFRCDWRQLGNFGEETANTGGCIYIRADRVFTMSKSRDDEFLDVINHIEKALSPATNSLTYPPYRPGDTTDGRIKNRPPVKGPLGNELPKVIGGNYAAAPNTRQGEPLWRAAKGVYAKNRRVFSGTPFAVPEDNWELPYGGTYCRYYTKEVYQQWGYRNVQCDEYPFASTEQGALKDKIHYSIQGVRKDHNEDHGDALKAFYGHYRLLDYDPDNTITKISDSPFWVKIVK</sequence>
<evidence type="ECO:0000313" key="7">
    <source>
        <dbReference type="EMBL" id="SFJ04572.1"/>
    </source>
</evidence>
<keyword evidence="8" id="KW-1185">Reference proteome</keyword>
<dbReference type="SMART" id="SM00560">
    <property type="entry name" value="LamGL"/>
    <property type="match status" value="1"/>
</dbReference>
<accession>A0A1I3N5U1</accession>
<feature type="region of interest" description="Disordered" evidence="5">
    <location>
        <begin position="697"/>
        <end position="754"/>
    </location>
</feature>
<evidence type="ECO:0000256" key="2">
    <source>
        <dbReference type="ARBA" id="ARBA00022525"/>
    </source>
</evidence>
<evidence type="ECO:0000256" key="1">
    <source>
        <dbReference type="ARBA" id="ARBA00004613"/>
    </source>
</evidence>
<dbReference type="Gene3D" id="2.60.40.10">
    <property type="entry name" value="Immunoglobulins"/>
    <property type="match status" value="1"/>
</dbReference>